<evidence type="ECO:0000313" key="2">
    <source>
        <dbReference type="Proteomes" id="UP000273022"/>
    </source>
</evidence>
<organism evidence="1 2">
    <name type="scientific">Parashewanella spongiae</name>
    <dbReference type="NCBI Taxonomy" id="342950"/>
    <lineage>
        <taxon>Bacteria</taxon>
        <taxon>Pseudomonadati</taxon>
        <taxon>Pseudomonadota</taxon>
        <taxon>Gammaproteobacteria</taxon>
        <taxon>Alteromonadales</taxon>
        <taxon>Shewanellaceae</taxon>
        <taxon>Parashewanella</taxon>
    </lineage>
</organism>
<name>A0A3A6TGJ4_9GAMM</name>
<reference evidence="1 2" key="1">
    <citation type="submission" date="2018-09" db="EMBL/GenBank/DDBJ databases">
        <title>Phylogeny of the Shewanellaceae, and recommendation for two new genera, Pseudoshewanella and Parashewanella.</title>
        <authorList>
            <person name="Wang G."/>
        </authorList>
    </citation>
    <scope>NUCLEOTIDE SEQUENCE [LARGE SCALE GENOMIC DNA]</scope>
    <source>
        <strain evidence="1 2">KCTC 22492</strain>
    </source>
</reference>
<protein>
    <submittedName>
        <fullName evidence="1">Uncharacterized protein</fullName>
    </submittedName>
</protein>
<dbReference type="OrthoDB" id="9781031at2"/>
<dbReference type="AlphaFoldDB" id="A0A3A6TGJ4"/>
<dbReference type="InterPro" id="IPR036397">
    <property type="entry name" value="RNaseH_sf"/>
</dbReference>
<keyword evidence="2" id="KW-1185">Reference proteome</keyword>
<dbReference type="InterPro" id="IPR011518">
    <property type="entry name" value="Transposase_36"/>
</dbReference>
<dbReference type="EMBL" id="QYYH01000092">
    <property type="protein sequence ID" value="RJY10930.1"/>
    <property type="molecule type" value="Genomic_DNA"/>
</dbReference>
<dbReference type="Gene3D" id="3.30.420.10">
    <property type="entry name" value="Ribonuclease H-like superfamily/Ribonuclease H"/>
    <property type="match status" value="1"/>
</dbReference>
<dbReference type="Pfam" id="PF07592">
    <property type="entry name" value="DDE_Tnp_ISAZ013"/>
    <property type="match status" value="1"/>
</dbReference>
<comment type="caution">
    <text evidence="1">The sequence shown here is derived from an EMBL/GenBank/DDBJ whole genome shotgun (WGS) entry which is preliminary data.</text>
</comment>
<evidence type="ECO:0000313" key="1">
    <source>
        <dbReference type="EMBL" id="RJY10930.1"/>
    </source>
</evidence>
<accession>A0A3A6TGJ4</accession>
<sequence length="136" mass="15849">MIFSDNGPENSGCRTQYLSRLVAFSEQSKLKVRNVYYPPYYSKYNPIERVWSSLERHWNGTLLSTAKTVIEWTKTMTWKAMRPVVNLIDKVYSKGIKLNSKEKKNWKVKLTLSTSIKNPKLMNGYSPLRCENVHIG</sequence>
<dbReference type="Proteomes" id="UP000273022">
    <property type="component" value="Unassembled WGS sequence"/>
</dbReference>
<dbReference type="GO" id="GO:0003676">
    <property type="term" value="F:nucleic acid binding"/>
    <property type="evidence" value="ECO:0007669"/>
    <property type="project" value="InterPro"/>
</dbReference>
<proteinExistence type="predicted"/>
<gene>
    <name evidence="1" type="ORF">D5R81_13765</name>
</gene>